<keyword evidence="6" id="KW-0131">Cell cycle</keyword>
<dbReference type="CTD" id="7014"/>
<evidence type="ECO:0000259" key="9">
    <source>
        <dbReference type="PROSITE" id="PS51294"/>
    </source>
</evidence>
<keyword evidence="10" id="KW-1185">Reference proteome</keyword>
<dbReference type="GO" id="GO:0032208">
    <property type="term" value="P:negative regulation of telomere maintenance via recombination"/>
    <property type="evidence" value="ECO:0007669"/>
    <property type="project" value="TreeGrafter"/>
</dbReference>
<gene>
    <name evidence="11" type="primary">TERF2</name>
</gene>
<feature type="region of interest" description="Disordered" evidence="7">
    <location>
        <begin position="481"/>
        <end position="520"/>
    </location>
</feature>
<dbReference type="InterPro" id="IPR001005">
    <property type="entry name" value="SANT/Myb"/>
</dbReference>
<reference evidence="11" key="1">
    <citation type="submission" date="2025-08" db="UniProtKB">
        <authorList>
            <consortium name="RefSeq"/>
        </authorList>
    </citation>
    <scope>IDENTIFICATION</scope>
    <source>
        <tissue evidence="11">Liver</tissue>
    </source>
</reference>
<dbReference type="Gene3D" id="1.10.10.60">
    <property type="entry name" value="Homeodomain-like"/>
    <property type="match status" value="1"/>
</dbReference>
<dbReference type="CDD" id="cd11660">
    <property type="entry name" value="SANT_TRF"/>
    <property type="match status" value="1"/>
</dbReference>
<evidence type="ECO:0000256" key="4">
    <source>
        <dbReference type="ARBA" id="ARBA00023125"/>
    </source>
</evidence>
<dbReference type="FunFam" id="1.10.10.60:FF:000129">
    <property type="entry name" value="Telomeric repeat-binding factor 2"/>
    <property type="match status" value="1"/>
</dbReference>
<accession>A0A9F2WH99</accession>
<keyword evidence="2" id="KW-0158">Chromosome</keyword>
<evidence type="ECO:0000259" key="8">
    <source>
        <dbReference type="PROSITE" id="PS50090"/>
    </source>
</evidence>
<evidence type="ECO:0000313" key="11">
    <source>
        <dbReference type="RefSeq" id="XP_007438744.2"/>
    </source>
</evidence>
<evidence type="ECO:0000256" key="1">
    <source>
        <dbReference type="ARBA" id="ARBA00004574"/>
    </source>
</evidence>
<dbReference type="Proteomes" id="UP000695026">
    <property type="component" value="Unplaced"/>
</dbReference>
<dbReference type="GO" id="GO:0032210">
    <property type="term" value="P:regulation of telomere maintenance via telomerase"/>
    <property type="evidence" value="ECO:0007669"/>
    <property type="project" value="TreeGrafter"/>
</dbReference>
<keyword evidence="4" id="KW-0238">DNA-binding</keyword>
<dbReference type="GO" id="GO:1905839">
    <property type="term" value="P:negative regulation of telomeric D-loop disassembly"/>
    <property type="evidence" value="ECO:0007669"/>
    <property type="project" value="TreeGrafter"/>
</dbReference>
<evidence type="ECO:0000256" key="3">
    <source>
        <dbReference type="ARBA" id="ARBA00022895"/>
    </source>
</evidence>
<dbReference type="GO" id="GO:0061820">
    <property type="term" value="P:telomeric D-loop disassembly"/>
    <property type="evidence" value="ECO:0007669"/>
    <property type="project" value="TreeGrafter"/>
</dbReference>
<dbReference type="GO" id="GO:0031627">
    <property type="term" value="P:telomeric loop formation"/>
    <property type="evidence" value="ECO:0007669"/>
    <property type="project" value="TreeGrafter"/>
</dbReference>
<organism evidence="10 11">
    <name type="scientific">Python bivittatus</name>
    <name type="common">Burmese python</name>
    <name type="synonym">Python molurus bivittatus</name>
    <dbReference type="NCBI Taxonomy" id="176946"/>
    <lineage>
        <taxon>Eukaryota</taxon>
        <taxon>Metazoa</taxon>
        <taxon>Chordata</taxon>
        <taxon>Craniata</taxon>
        <taxon>Vertebrata</taxon>
        <taxon>Euteleostomi</taxon>
        <taxon>Lepidosauria</taxon>
        <taxon>Squamata</taxon>
        <taxon>Bifurcata</taxon>
        <taxon>Unidentata</taxon>
        <taxon>Episquamata</taxon>
        <taxon>Toxicofera</taxon>
        <taxon>Serpentes</taxon>
        <taxon>Henophidia</taxon>
        <taxon>Pythonidae</taxon>
        <taxon>Python</taxon>
    </lineage>
</organism>
<dbReference type="GO" id="GO:0070198">
    <property type="term" value="P:protein localization to chromosome, telomeric region"/>
    <property type="evidence" value="ECO:0007669"/>
    <property type="project" value="TreeGrafter"/>
</dbReference>
<evidence type="ECO:0000313" key="10">
    <source>
        <dbReference type="Proteomes" id="UP000695026"/>
    </source>
</evidence>
<dbReference type="InterPro" id="IPR013867">
    <property type="entry name" value="Telomere_rpt-bd_fac_dimer_dom"/>
</dbReference>
<feature type="region of interest" description="Disordered" evidence="7">
    <location>
        <begin position="550"/>
        <end position="625"/>
    </location>
</feature>
<dbReference type="SUPFAM" id="SSF46689">
    <property type="entry name" value="Homeodomain-like"/>
    <property type="match status" value="1"/>
</dbReference>
<dbReference type="Gene3D" id="1.25.40.210">
    <property type="entry name" value="Telomere repeat-binding factor, dimerisation domain"/>
    <property type="match status" value="1"/>
</dbReference>
<evidence type="ECO:0000256" key="7">
    <source>
        <dbReference type="SAM" id="MobiDB-lite"/>
    </source>
</evidence>
<keyword evidence="3" id="KW-0779">Telomere</keyword>
<dbReference type="KEGG" id="pbi:103055944"/>
<proteinExistence type="predicted"/>
<dbReference type="GO" id="GO:0003720">
    <property type="term" value="F:telomerase activity"/>
    <property type="evidence" value="ECO:0007669"/>
    <property type="project" value="TreeGrafter"/>
</dbReference>
<dbReference type="AlphaFoldDB" id="A0A9F2WH99"/>
<feature type="region of interest" description="Disordered" evidence="7">
    <location>
        <begin position="334"/>
        <end position="410"/>
    </location>
</feature>
<dbReference type="GO" id="GO:0098505">
    <property type="term" value="F:G-rich strand telomeric DNA binding"/>
    <property type="evidence" value="ECO:0007669"/>
    <property type="project" value="TreeGrafter"/>
</dbReference>
<dbReference type="PANTHER" id="PTHR46833:SF1">
    <property type="entry name" value="TELOMERIC REPEAT-BINDING FACTOR 2"/>
    <property type="match status" value="1"/>
</dbReference>
<dbReference type="GO" id="GO:0031848">
    <property type="term" value="P:protection from non-homologous end joining at telomere"/>
    <property type="evidence" value="ECO:0007669"/>
    <property type="project" value="InterPro"/>
</dbReference>
<feature type="domain" description="HTH myb-type" evidence="9">
    <location>
        <begin position="618"/>
        <end position="671"/>
    </location>
</feature>
<feature type="compositionally biased region" description="Polar residues" evidence="7">
    <location>
        <begin position="603"/>
        <end position="616"/>
    </location>
</feature>
<dbReference type="GO" id="GO:0070187">
    <property type="term" value="C:shelterin complex"/>
    <property type="evidence" value="ECO:0007669"/>
    <property type="project" value="TreeGrafter"/>
</dbReference>
<protein>
    <submittedName>
        <fullName evidence="11">Telomeric repeat-binding factor 2</fullName>
    </submittedName>
</protein>
<dbReference type="InterPro" id="IPR030657">
    <property type="entry name" value="TERF2"/>
</dbReference>
<dbReference type="OrthoDB" id="608866at2759"/>
<dbReference type="InterPro" id="IPR031902">
    <property type="entry name" value="TERF2_RBM"/>
</dbReference>
<dbReference type="GO" id="GO:0003691">
    <property type="term" value="F:double-stranded telomeric DNA binding"/>
    <property type="evidence" value="ECO:0007669"/>
    <property type="project" value="TreeGrafter"/>
</dbReference>
<evidence type="ECO:0000256" key="5">
    <source>
        <dbReference type="ARBA" id="ARBA00023242"/>
    </source>
</evidence>
<feature type="compositionally biased region" description="Low complexity" evidence="7">
    <location>
        <begin position="493"/>
        <end position="503"/>
    </location>
</feature>
<sequence>MTSEVTVTRFPQLEKEHQCGAWAAWQALTILWHNQFCAARTPGVLLLPPGQVNKKNSAHPPLTAGSALQANAPCKWLSDALLRMQWKQALPGVKDDLKELGCTTLPHAEPVPFLKVFSEHARAEAKPRTPTGPETGCSATLLAPKSASVLTEVLGRPWASAAPRRRAPEASPRLPCPAAVVARPVALEEPILLQLRIIQILSRLEEDWTIDTETGLTPLETVLVLLEKLEKECHIDVKLMEEIMKRIKEAAVITCVKNKEYEHASKILKRHMSRDPSSQHMRTALYRIIQEKNSSHPTIWDFSYKAFQQRILLFFEHYLDDSEPFLLVMARKDSTDKMDSKNSPVGAASKEKMAVSEAAQETPQTSGTADGETVEKLSKAPESGSEAGAEERPACGAGTRETAAKPLPALGTSGETILECVEAASVRTKASPRVGGATAIAPVSAASKDSDQGSSPKAASYGLSVLREAFKILSGAPDPEEAFLQLDKTDWTGSKPRSPSGSPRAKRQKKDKGDAHVSFSLVKTRSLPSISNMLLGTERNCSPARHILPTKPPLTLGAQPAKCREPTPSASPAVPRMAKPGATPSVPQEEKAAWSDEDEFFAEQQSEGSIGTNPSSTRKKKWSPEETAWIKAGVEKFGEGNWKVIYQAYPFKDRTPVMIKDRWRTMKKLGLD</sequence>
<dbReference type="Pfam" id="PF00249">
    <property type="entry name" value="Myb_DNA-binding"/>
    <property type="match status" value="1"/>
</dbReference>
<dbReference type="SUPFAM" id="SSF63600">
    <property type="entry name" value="Telomeric repeat binding factor (TRF) dimerisation domain"/>
    <property type="match status" value="1"/>
</dbReference>
<evidence type="ECO:0000256" key="6">
    <source>
        <dbReference type="ARBA" id="ARBA00023306"/>
    </source>
</evidence>
<dbReference type="RefSeq" id="XP_007438744.2">
    <property type="nucleotide sequence ID" value="XM_007438682.3"/>
</dbReference>
<dbReference type="GO" id="GO:0005654">
    <property type="term" value="C:nucleoplasm"/>
    <property type="evidence" value="ECO:0007669"/>
    <property type="project" value="UniProtKB-ARBA"/>
</dbReference>
<dbReference type="PROSITE" id="PS50090">
    <property type="entry name" value="MYB_LIKE"/>
    <property type="match status" value="1"/>
</dbReference>
<dbReference type="Pfam" id="PF16772">
    <property type="entry name" value="TERF2_RBM"/>
    <property type="match status" value="1"/>
</dbReference>
<dbReference type="Pfam" id="PF08558">
    <property type="entry name" value="TRF"/>
    <property type="match status" value="1"/>
</dbReference>
<name>A0A9F2WH99_PYTBI</name>
<dbReference type="InterPro" id="IPR036507">
    <property type="entry name" value="Telomere_rpt-bd_fac_dimer_sf"/>
</dbReference>
<comment type="subcellular location">
    <subcellularLocation>
        <location evidence="1">Chromosome</location>
        <location evidence="1">Telomere</location>
    </subcellularLocation>
</comment>
<dbReference type="SMART" id="SM00717">
    <property type="entry name" value="SANT"/>
    <property type="match status" value="1"/>
</dbReference>
<dbReference type="GeneID" id="103055944"/>
<dbReference type="PANTHER" id="PTHR46833">
    <property type="entry name" value="TELOMERIC REPEAT-BINDING FACTOR 2 TERF2"/>
    <property type="match status" value="1"/>
</dbReference>
<dbReference type="PROSITE" id="PS51294">
    <property type="entry name" value="HTH_MYB"/>
    <property type="match status" value="1"/>
</dbReference>
<feature type="domain" description="Myb-like" evidence="8">
    <location>
        <begin position="614"/>
        <end position="667"/>
    </location>
</feature>
<keyword evidence="5" id="KW-0539">Nucleus</keyword>
<feature type="compositionally biased region" description="Polar residues" evidence="7">
    <location>
        <begin position="359"/>
        <end position="368"/>
    </location>
</feature>
<dbReference type="GO" id="GO:0042803">
    <property type="term" value="F:protein homodimerization activity"/>
    <property type="evidence" value="ECO:0007669"/>
    <property type="project" value="InterPro"/>
</dbReference>
<dbReference type="InterPro" id="IPR017930">
    <property type="entry name" value="Myb_dom"/>
</dbReference>
<evidence type="ECO:0000256" key="2">
    <source>
        <dbReference type="ARBA" id="ARBA00022454"/>
    </source>
</evidence>
<dbReference type="InterPro" id="IPR009057">
    <property type="entry name" value="Homeodomain-like_sf"/>
</dbReference>